<feature type="transmembrane region" description="Helical" evidence="2">
    <location>
        <begin position="48"/>
        <end position="66"/>
    </location>
</feature>
<comment type="caution">
    <text evidence="3">The sequence shown here is derived from an EMBL/GenBank/DDBJ whole genome shotgun (WGS) entry which is preliminary data.</text>
</comment>
<dbReference type="RefSeq" id="WP_344356420.1">
    <property type="nucleotide sequence ID" value="NZ_BAAASR010000003.1"/>
</dbReference>
<keyword evidence="2" id="KW-0472">Membrane</keyword>
<evidence type="ECO:0000313" key="4">
    <source>
        <dbReference type="Proteomes" id="UP001499942"/>
    </source>
</evidence>
<feature type="compositionally biased region" description="Basic and acidic residues" evidence="1">
    <location>
        <begin position="1"/>
        <end position="15"/>
    </location>
</feature>
<dbReference type="EMBL" id="BAAASR010000003">
    <property type="protein sequence ID" value="GAA2480045.1"/>
    <property type="molecule type" value="Genomic_DNA"/>
</dbReference>
<keyword evidence="4" id="KW-1185">Reference proteome</keyword>
<feature type="region of interest" description="Disordered" evidence="1">
    <location>
        <begin position="1"/>
        <end position="30"/>
    </location>
</feature>
<evidence type="ECO:0008006" key="5">
    <source>
        <dbReference type="Google" id="ProtNLM"/>
    </source>
</evidence>
<sequence>MSGHDPKEDEVRRMLDATPRGRVPPDLLPRALDHGTRALRRARVARRLLWVLLTAAAVAFTVWASAAEPWRTPPTGVTPPFQGW</sequence>
<keyword evidence="2" id="KW-1133">Transmembrane helix</keyword>
<organism evidence="3 4">
    <name type="scientific">Streptomyces gobitricini</name>
    <dbReference type="NCBI Taxonomy" id="68211"/>
    <lineage>
        <taxon>Bacteria</taxon>
        <taxon>Bacillati</taxon>
        <taxon>Actinomycetota</taxon>
        <taxon>Actinomycetes</taxon>
        <taxon>Kitasatosporales</taxon>
        <taxon>Streptomycetaceae</taxon>
        <taxon>Streptomyces</taxon>
    </lineage>
</organism>
<accession>A0ABN3L968</accession>
<evidence type="ECO:0000313" key="3">
    <source>
        <dbReference type="EMBL" id="GAA2480045.1"/>
    </source>
</evidence>
<gene>
    <name evidence="3" type="ORF">GCM10010393_08190</name>
</gene>
<reference evidence="3 4" key="1">
    <citation type="journal article" date="2019" name="Int. J. Syst. Evol. Microbiol.">
        <title>The Global Catalogue of Microorganisms (GCM) 10K type strain sequencing project: providing services to taxonomists for standard genome sequencing and annotation.</title>
        <authorList>
            <consortium name="The Broad Institute Genomics Platform"/>
            <consortium name="The Broad Institute Genome Sequencing Center for Infectious Disease"/>
            <person name="Wu L."/>
            <person name="Ma J."/>
        </authorList>
    </citation>
    <scope>NUCLEOTIDE SEQUENCE [LARGE SCALE GENOMIC DNA]</scope>
    <source>
        <strain evidence="3 4">JCM 5062</strain>
    </source>
</reference>
<protein>
    <recommendedName>
        <fullName evidence="5">DUF3040 domain-containing protein</fullName>
    </recommendedName>
</protein>
<name>A0ABN3L968_9ACTN</name>
<dbReference type="Proteomes" id="UP001499942">
    <property type="component" value="Unassembled WGS sequence"/>
</dbReference>
<evidence type="ECO:0000256" key="1">
    <source>
        <dbReference type="SAM" id="MobiDB-lite"/>
    </source>
</evidence>
<proteinExistence type="predicted"/>
<evidence type="ECO:0000256" key="2">
    <source>
        <dbReference type="SAM" id="Phobius"/>
    </source>
</evidence>
<keyword evidence="2" id="KW-0812">Transmembrane</keyword>